<name>A0AAE1R611_9SOLA</name>
<comment type="caution">
    <text evidence="1">The sequence shown here is derived from an EMBL/GenBank/DDBJ whole genome shotgun (WGS) entry which is preliminary data.</text>
</comment>
<gene>
    <name evidence="1" type="ORF">RND71_035971</name>
</gene>
<protein>
    <submittedName>
        <fullName evidence="1">Uncharacterized protein</fullName>
    </submittedName>
</protein>
<evidence type="ECO:0000313" key="2">
    <source>
        <dbReference type="Proteomes" id="UP001291623"/>
    </source>
</evidence>
<keyword evidence="2" id="KW-1185">Reference proteome</keyword>
<reference evidence="1" key="1">
    <citation type="submission" date="2023-12" db="EMBL/GenBank/DDBJ databases">
        <title>Genome assembly of Anisodus tanguticus.</title>
        <authorList>
            <person name="Wang Y.-J."/>
        </authorList>
    </citation>
    <scope>NUCLEOTIDE SEQUENCE</scope>
    <source>
        <strain evidence="1">KB-2021</strain>
        <tissue evidence="1">Leaf</tissue>
    </source>
</reference>
<dbReference type="Proteomes" id="UP001291623">
    <property type="component" value="Unassembled WGS sequence"/>
</dbReference>
<evidence type="ECO:0000313" key="1">
    <source>
        <dbReference type="EMBL" id="KAK4345795.1"/>
    </source>
</evidence>
<dbReference type="EMBL" id="JAVYJV010000019">
    <property type="protein sequence ID" value="KAK4345795.1"/>
    <property type="molecule type" value="Genomic_DNA"/>
</dbReference>
<proteinExistence type="predicted"/>
<accession>A0AAE1R611</accession>
<sequence length="128" mass="14299">MGNCIVLLQNDKKKVLEYKAPMKVHHEVSPLLPEPQTKHVKKVRFADEVVKESSKGSSEVVRIKVVISKQELQVLLSEGGLTVDDGMVQFPLKKEQSSIISEINSSFTDNDNDCIGWKPVLDSIPELD</sequence>
<dbReference type="AlphaFoldDB" id="A0AAE1R611"/>
<organism evidence="1 2">
    <name type="scientific">Anisodus tanguticus</name>
    <dbReference type="NCBI Taxonomy" id="243964"/>
    <lineage>
        <taxon>Eukaryota</taxon>
        <taxon>Viridiplantae</taxon>
        <taxon>Streptophyta</taxon>
        <taxon>Embryophyta</taxon>
        <taxon>Tracheophyta</taxon>
        <taxon>Spermatophyta</taxon>
        <taxon>Magnoliopsida</taxon>
        <taxon>eudicotyledons</taxon>
        <taxon>Gunneridae</taxon>
        <taxon>Pentapetalae</taxon>
        <taxon>asterids</taxon>
        <taxon>lamiids</taxon>
        <taxon>Solanales</taxon>
        <taxon>Solanaceae</taxon>
        <taxon>Solanoideae</taxon>
        <taxon>Hyoscyameae</taxon>
        <taxon>Anisodus</taxon>
    </lineage>
</organism>